<organism evidence="4 5">
    <name type="scientific">Gonapodya prolifera (strain JEL478)</name>
    <name type="common">Monoblepharis prolifera</name>
    <dbReference type="NCBI Taxonomy" id="1344416"/>
    <lineage>
        <taxon>Eukaryota</taxon>
        <taxon>Fungi</taxon>
        <taxon>Fungi incertae sedis</taxon>
        <taxon>Chytridiomycota</taxon>
        <taxon>Chytridiomycota incertae sedis</taxon>
        <taxon>Monoblepharidomycetes</taxon>
        <taxon>Monoblepharidales</taxon>
        <taxon>Gonapodyaceae</taxon>
        <taxon>Gonapodya</taxon>
    </lineage>
</organism>
<dbReference type="EMBL" id="KQ965799">
    <property type="protein sequence ID" value="KXS11609.1"/>
    <property type="molecule type" value="Genomic_DNA"/>
</dbReference>
<dbReference type="Gene3D" id="1.10.439.10">
    <property type="entry name" value="Penicillin Amidohydrolase, domain 1"/>
    <property type="match status" value="1"/>
</dbReference>
<keyword evidence="2 4" id="KW-0378">Hydrolase</keyword>
<dbReference type="OrthoDB" id="311470at2759"/>
<dbReference type="Gene3D" id="2.30.120.10">
    <property type="match status" value="1"/>
</dbReference>
<dbReference type="InterPro" id="IPR043146">
    <property type="entry name" value="Penicillin_amidase_N_B-knob"/>
</dbReference>
<dbReference type="PIRSF" id="PIRSF001227">
    <property type="entry name" value="Pen_acylase"/>
    <property type="match status" value="1"/>
</dbReference>
<keyword evidence="5" id="KW-1185">Reference proteome</keyword>
<dbReference type="PANTHER" id="PTHR34218:SF4">
    <property type="entry name" value="ACYL-HOMOSERINE LACTONE ACYLASE QUIP"/>
    <property type="match status" value="1"/>
</dbReference>
<dbReference type="Pfam" id="PF01804">
    <property type="entry name" value="Penicil_amidase"/>
    <property type="match status" value="1"/>
</dbReference>
<dbReference type="Gene3D" id="3.60.20.10">
    <property type="entry name" value="Glutamine Phosphoribosylpyrophosphate, subunit 1, domain 1"/>
    <property type="match status" value="1"/>
</dbReference>
<dbReference type="GO" id="GO:0016811">
    <property type="term" value="F:hydrolase activity, acting on carbon-nitrogen (but not peptide) bonds, in linear amides"/>
    <property type="evidence" value="ECO:0007669"/>
    <property type="project" value="InterPro"/>
</dbReference>
<dbReference type="InterPro" id="IPR043147">
    <property type="entry name" value="Penicillin_amidase_A-knob"/>
</dbReference>
<dbReference type="PANTHER" id="PTHR34218">
    <property type="entry name" value="PEPTIDASE S45 PENICILLIN AMIDASE"/>
    <property type="match status" value="1"/>
</dbReference>
<evidence type="ECO:0000256" key="3">
    <source>
        <dbReference type="ARBA" id="ARBA00023145"/>
    </source>
</evidence>
<dbReference type="InterPro" id="IPR002692">
    <property type="entry name" value="S45"/>
</dbReference>
<dbReference type="InterPro" id="IPR029055">
    <property type="entry name" value="Ntn_hydrolases_N"/>
</dbReference>
<gene>
    <name evidence="4" type="ORF">M427DRAFT_72730</name>
</gene>
<comment type="similarity">
    <text evidence="1">Belongs to the peptidase S45 family.</text>
</comment>
<name>A0A139A4N4_GONPJ</name>
<keyword evidence="3" id="KW-0865">Zymogen</keyword>
<dbReference type="InterPro" id="IPR014395">
    <property type="entry name" value="Pen/GL7ACA/AHL_acylase"/>
</dbReference>
<accession>A0A139A4N4</accession>
<dbReference type="CDD" id="cd03747">
    <property type="entry name" value="Ntn_PGA_like"/>
    <property type="match status" value="1"/>
</dbReference>
<protein>
    <submittedName>
        <fullName evidence="4">N-terminal nucleophile aminohydrolase</fullName>
    </submittedName>
</protein>
<dbReference type="Gene3D" id="1.10.1400.10">
    <property type="match status" value="1"/>
</dbReference>
<dbReference type="Proteomes" id="UP000070544">
    <property type="component" value="Unassembled WGS sequence"/>
</dbReference>
<evidence type="ECO:0000313" key="5">
    <source>
        <dbReference type="Proteomes" id="UP000070544"/>
    </source>
</evidence>
<dbReference type="InterPro" id="IPR023343">
    <property type="entry name" value="Penicillin_amidase_dom1"/>
</dbReference>
<reference evidence="4 5" key="1">
    <citation type="journal article" date="2015" name="Genome Biol. Evol.">
        <title>Phylogenomic analyses indicate that early fungi evolved digesting cell walls of algal ancestors of land plants.</title>
        <authorList>
            <person name="Chang Y."/>
            <person name="Wang S."/>
            <person name="Sekimoto S."/>
            <person name="Aerts A.L."/>
            <person name="Choi C."/>
            <person name="Clum A."/>
            <person name="LaButti K.M."/>
            <person name="Lindquist E.A."/>
            <person name="Yee Ngan C."/>
            <person name="Ohm R.A."/>
            <person name="Salamov A.A."/>
            <person name="Grigoriev I.V."/>
            <person name="Spatafora J.W."/>
            <person name="Berbee M.L."/>
        </authorList>
    </citation>
    <scope>NUCLEOTIDE SEQUENCE [LARGE SCALE GENOMIC DNA]</scope>
    <source>
        <strain evidence="4 5">JEL478</strain>
    </source>
</reference>
<proteinExistence type="inferred from homology"/>
<evidence type="ECO:0000313" key="4">
    <source>
        <dbReference type="EMBL" id="KXS11609.1"/>
    </source>
</evidence>
<dbReference type="SUPFAM" id="SSF56235">
    <property type="entry name" value="N-terminal nucleophile aminohydrolases (Ntn hydrolases)"/>
    <property type="match status" value="1"/>
</dbReference>
<dbReference type="AlphaFoldDB" id="A0A139A4N4"/>
<evidence type="ECO:0000256" key="2">
    <source>
        <dbReference type="ARBA" id="ARBA00022801"/>
    </source>
</evidence>
<dbReference type="GO" id="GO:0017000">
    <property type="term" value="P:antibiotic biosynthetic process"/>
    <property type="evidence" value="ECO:0007669"/>
    <property type="project" value="InterPro"/>
</dbReference>
<sequence length="809" mass="88762">MAQIPRSAGGPVSLTAESITLAGLDGDVAIFRDKFGIPHVRAESAGDAFFAQGFVHAQDRLFAMDFDRKRAAGRASEYLGSTALLDDVLYLRLAITHSTQLDYSLASPETRAMLTSYAAGVNAFIRLGDLPCEYGLLGLTASDIEPWEPHDPIAIWKVRHVLMGNAPVKLTRARLVASLGIDLATHLVASVAFNGTTELIIPEARDAGEEYAFGLSAIEGLKGAWDVGLRQVVETGVAGGSNCWVVGGGKTEDGAPMLGGDPHRDLDSPTVYYPNHIRCSEFDAIGFSFHGIPGIQHFGHTERVGWCITHAMTDYQDLYLEKVVPGPVPGPHYLSASGAPTAFSSRVETIKVLSVPPTSPPTYTSQQISSYATLNGPVVLGDPTRDAFVVTLRYTALEPNRHFDCYVKSLKAKTADEFEDAMREWVDSCNNLCYLDADGNFGYRTRGKIPIRHPLNGWLPVPGWLTEYQWLDTIPFEEMPSSRNPTSGRVVTCNNPIQSTNGDYKHYLSNDYYPPSRALRVHQIMDEVEQQARKFVPADFSAIHNDKLSVRAPVFQKLLASLSETDTASLSADARQIRAAVLGWDCVTDKDSADAAAYEMFRESLYLSVLNDPQGPLSKVKEILQGEGDPKNLSKPLYGYFYRVLDMWIEKNDLLALPKGKPWAAVAAAALETAATKGKTIFGADIAKWRWGTAHNALPTHPLSKIFPDLASTLNQKPFEMGGDMDTTQQSAGFNKITFLSCARYIMTPAESWGKSTWIIPGGNSGHPLSPHYNDQAELYAKNDVVKMIYEWSEIEREAESKSVLKAKQ</sequence>
<evidence type="ECO:0000256" key="1">
    <source>
        <dbReference type="ARBA" id="ARBA00006586"/>
    </source>
</evidence>